<gene>
    <name evidence="1" type="ORF">GCM10022268_17790</name>
</gene>
<sequence length="78" mass="8072">MAFRPHTATCFGPIAHANSGVSPGWHKATGCVTARGRWADGIAVPAAAKAISPPMPAAMPATPVDMPAIVPRFRGCRH</sequence>
<organism evidence="1 2">
    <name type="scientific">Sphingomonas cynarae</name>
    <dbReference type="NCBI Taxonomy" id="930197"/>
    <lineage>
        <taxon>Bacteria</taxon>
        <taxon>Pseudomonadati</taxon>
        <taxon>Pseudomonadota</taxon>
        <taxon>Alphaproteobacteria</taxon>
        <taxon>Sphingomonadales</taxon>
        <taxon>Sphingomonadaceae</taxon>
        <taxon>Sphingomonas</taxon>
    </lineage>
</organism>
<dbReference type="EMBL" id="BAABBF010000003">
    <property type="protein sequence ID" value="GAA3708917.1"/>
    <property type="molecule type" value="Genomic_DNA"/>
</dbReference>
<reference evidence="2" key="1">
    <citation type="journal article" date="2019" name="Int. J. Syst. Evol. Microbiol.">
        <title>The Global Catalogue of Microorganisms (GCM) 10K type strain sequencing project: providing services to taxonomists for standard genome sequencing and annotation.</title>
        <authorList>
            <consortium name="The Broad Institute Genomics Platform"/>
            <consortium name="The Broad Institute Genome Sequencing Center for Infectious Disease"/>
            <person name="Wu L."/>
            <person name="Ma J."/>
        </authorList>
    </citation>
    <scope>NUCLEOTIDE SEQUENCE [LARGE SCALE GENOMIC DNA]</scope>
    <source>
        <strain evidence="2">JCM 17498</strain>
    </source>
</reference>
<dbReference type="Proteomes" id="UP001500523">
    <property type="component" value="Unassembled WGS sequence"/>
</dbReference>
<name>A0ABP7DQP0_9SPHN</name>
<evidence type="ECO:0000313" key="2">
    <source>
        <dbReference type="Proteomes" id="UP001500523"/>
    </source>
</evidence>
<comment type="caution">
    <text evidence="1">The sequence shown here is derived from an EMBL/GenBank/DDBJ whole genome shotgun (WGS) entry which is preliminary data.</text>
</comment>
<accession>A0ABP7DQP0</accession>
<keyword evidence="2" id="KW-1185">Reference proteome</keyword>
<protein>
    <submittedName>
        <fullName evidence="1">Uncharacterized protein</fullName>
    </submittedName>
</protein>
<evidence type="ECO:0000313" key="1">
    <source>
        <dbReference type="EMBL" id="GAA3708917.1"/>
    </source>
</evidence>
<proteinExistence type="predicted"/>